<feature type="compositionally biased region" description="Basic and acidic residues" evidence="2">
    <location>
        <begin position="471"/>
        <end position="487"/>
    </location>
</feature>
<dbReference type="Gene3D" id="3.30.160.60">
    <property type="entry name" value="Classic Zinc Finger"/>
    <property type="match status" value="1"/>
</dbReference>
<feature type="compositionally biased region" description="Basic and acidic residues" evidence="2">
    <location>
        <begin position="547"/>
        <end position="568"/>
    </location>
</feature>
<evidence type="ECO:0000259" key="3">
    <source>
        <dbReference type="PROSITE" id="PS50048"/>
    </source>
</evidence>
<sequence length="645" mass="71881">MAELALLASIVQVADVGLRLSLRLYTFGETVASADRSILAISKDVSFTSSVLKELGRVFEDDKGRIHSDNATKTAEAIVQDCSDVFQEMDGLLLKKVPNLKPGNMDKKARAKAMLERLRWPVIKGKIELLNCNLDRMKSTLTLMLNVIIYAQQVSKRNEPASVMTEQRQLIEILAQAKDEIGVEKSEQSKGSNDTPLVPSQARSLHTELDKSSHLDQLLDEYTRLQKSLIDEIHSEQYMIKQDSRKRLKLCVDNAHNDEVRRLTVTYPCYYDANGELKESGKREMQQTRVGGLAEKDTENRLEVDIPENFESKPTDRTSNLSPVTKEPLLPKTDFSSVEVRHPISTQFDTTQTKVKPVEGHIGAENMNMGQASAFPSLKQKRLRTGCENCQWAKMKCGGGDPCPSCLDIGYVCNYSVSNRQGIGRLVNELLNEQTENKQEQPDKTPLFKSGQTLSCLESRSTSSQPNNARDGCKKKVSDAVSEHRDSSNMNEGKYNRAPPEPHDLYTVADCRGDSGGDSGAADLDFDDDMPFWYGYERASEGLARIGERVEEDGRKGGEGEDERKEPQEANDTVAVKRARNTVAARKSRGKRQKRTESVLHPFDQTFILSSHQPAGLCTSNTNCICEISVADRLLAAWTTAKPVI</sequence>
<dbReference type="InterPro" id="IPR036864">
    <property type="entry name" value="Zn2-C6_fun-type_DNA-bd_sf"/>
</dbReference>
<feature type="region of interest" description="Disordered" evidence="2">
    <location>
        <begin position="182"/>
        <end position="210"/>
    </location>
</feature>
<dbReference type="InterPro" id="IPR039327">
    <property type="entry name" value="CON7-like"/>
</dbReference>
<keyword evidence="1" id="KW-0539">Nucleus</keyword>
<dbReference type="Pfam" id="PF00172">
    <property type="entry name" value="Zn_clus"/>
    <property type="match status" value="1"/>
</dbReference>
<dbReference type="EMBL" id="JAFEKC020000011">
    <property type="protein sequence ID" value="KAK0512318.1"/>
    <property type="molecule type" value="Genomic_DNA"/>
</dbReference>
<comment type="caution">
    <text evidence="4">The sequence shown here is derived from an EMBL/GenBank/DDBJ whole genome shotgun (WGS) entry which is preliminary data.</text>
</comment>
<gene>
    <name evidence="4" type="ORF">JMJ35_005446</name>
</gene>
<protein>
    <recommendedName>
        <fullName evidence="3">Zn(2)-C6 fungal-type domain-containing protein</fullName>
    </recommendedName>
</protein>
<evidence type="ECO:0000256" key="2">
    <source>
        <dbReference type="SAM" id="MobiDB-lite"/>
    </source>
</evidence>
<evidence type="ECO:0000256" key="1">
    <source>
        <dbReference type="ARBA" id="ARBA00023242"/>
    </source>
</evidence>
<dbReference type="InterPro" id="IPR001138">
    <property type="entry name" value="Zn2Cys6_DnaBD"/>
</dbReference>
<dbReference type="SMART" id="SM00066">
    <property type="entry name" value="GAL4"/>
    <property type="match status" value="1"/>
</dbReference>
<reference evidence="4" key="1">
    <citation type="submission" date="2023-03" db="EMBL/GenBank/DDBJ databases">
        <title>Complete genome of Cladonia borealis.</title>
        <authorList>
            <person name="Park H."/>
        </authorList>
    </citation>
    <scope>NUCLEOTIDE SEQUENCE</scope>
    <source>
        <strain evidence="4">ANT050790</strain>
    </source>
</reference>
<organism evidence="4 5">
    <name type="scientific">Cladonia borealis</name>
    <dbReference type="NCBI Taxonomy" id="184061"/>
    <lineage>
        <taxon>Eukaryota</taxon>
        <taxon>Fungi</taxon>
        <taxon>Dikarya</taxon>
        <taxon>Ascomycota</taxon>
        <taxon>Pezizomycotina</taxon>
        <taxon>Lecanoromycetes</taxon>
        <taxon>OSLEUM clade</taxon>
        <taxon>Lecanoromycetidae</taxon>
        <taxon>Lecanorales</taxon>
        <taxon>Lecanorineae</taxon>
        <taxon>Cladoniaceae</taxon>
        <taxon>Cladonia</taxon>
    </lineage>
</organism>
<feature type="domain" description="Zn(2)-C6 fungal-type" evidence="3">
    <location>
        <begin position="386"/>
        <end position="415"/>
    </location>
</feature>
<dbReference type="SUPFAM" id="SSF57701">
    <property type="entry name" value="Zn2/Cys6 DNA-binding domain"/>
    <property type="match status" value="1"/>
</dbReference>
<dbReference type="PANTHER" id="PTHR36167">
    <property type="entry name" value="C2H2 FINGER DOMAIN TRANSCRIPTION FACTOR (EUROFUNG)-RELATED"/>
    <property type="match status" value="1"/>
</dbReference>
<dbReference type="PROSITE" id="PS00036">
    <property type="entry name" value="BZIP_BASIC"/>
    <property type="match status" value="1"/>
</dbReference>
<accession>A0AA39R2T8</accession>
<name>A0AA39R2T8_9LECA</name>
<dbReference type="InterPro" id="IPR004827">
    <property type="entry name" value="bZIP"/>
</dbReference>
<feature type="region of interest" description="Disordered" evidence="2">
    <location>
        <begin position="310"/>
        <end position="329"/>
    </location>
</feature>
<evidence type="ECO:0000313" key="4">
    <source>
        <dbReference type="EMBL" id="KAK0512318.1"/>
    </source>
</evidence>
<dbReference type="Proteomes" id="UP001166286">
    <property type="component" value="Unassembled WGS sequence"/>
</dbReference>
<dbReference type="AlphaFoldDB" id="A0AA39R2T8"/>
<dbReference type="GO" id="GO:0000981">
    <property type="term" value="F:DNA-binding transcription factor activity, RNA polymerase II-specific"/>
    <property type="evidence" value="ECO:0007669"/>
    <property type="project" value="InterPro"/>
</dbReference>
<dbReference type="PROSITE" id="PS50048">
    <property type="entry name" value="ZN2_CY6_FUNGAL_2"/>
    <property type="match status" value="1"/>
</dbReference>
<feature type="compositionally biased region" description="Polar residues" evidence="2">
    <location>
        <begin position="455"/>
        <end position="468"/>
    </location>
</feature>
<dbReference type="Gene3D" id="4.10.240.10">
    <property type="entry name" value="Zn(2)-C6 fungal-type DNA-binding domain"/>
    <property type="match status" value="1"/>
</dbReference>
<evidence type="ECO:0000313" key="5">
    <source>
        <dbReference type="Proteomes" id="UP001166286"/>
    </source>
</evidence>
<keyword evidence="5" id="KW-1185">Reference proteome</keyword>
<dbReference type="GO" id="GO:0008270">
    <property type="term" value="F:zinc ion binding"/>
    <property type="evidence" value="ECO:0007669"/>
    <property type="project" value="InterPro"/>
</dbReference>
<proteinExistence type="predicted"/>
<feature type="region of interest" description="Disordered" evidence="2">
    <location>
        <begin position="547"/>
        <end position="572"/>
    </location>
</feature>
<feature type="region of interest" description="Disordered" evidence="2">
    <location>
        <begin position="455"/>
        <end position="502"/>
    </location>
</feature>
<dbReference type="PANTHER" id="PTHR36167:SF4">
    <property type="entry name" value="FUNGAL N-TERMINAL DOMAIN-CONTAINING PROTEIN"/>
    <property type="match status" value="1"/>
</dbReference>